<reference evidence="2" key="1">
    <citation type="journal article" date="2020" name="ISME J.">
        <title>Gammaproteobacteria mediating utilization of methyl-, sulfur- and petroleum organic compounds in deep ocean hydrothermal plumes.</title>
        <authorList>
            <person name="Zhou Z."/>
            <person name="Liu Y."/>
            <person name="Pan J."/>
            <person name="Cron B.R."/>
            <person name="Toner B.M."/>
            <person name="Anantharaman K."/>
            <person name="Breier J.A."/>
            <person name="Dick G.J."/>
            <person name="Li M."/>
        </authorList>
    </citation>
    <scope>NUCLEOTIDE SEQUENCE</scope>
    <source>
        <strain evidence="2">SZUA-1501</strain>
    </source>
</reference>
<comment type="caution">
    <text evidence="2">The sequence shown here is derived from an EMBL/GenBank/DDBJ whole genome shotgun (WGS) entry which is preliminary data.</text>
</comment>
<dbReference type="InterPro" id="IPR006135">
    <property type="entry name" value="T3SS_substrate_exporter"/>
</dbReference>
<dbReference type="PANTHER" id="PTHR30531:SF12">
    <property type="entry name" value="FLAGELLAR BIOSYNTHETIC PROTEIN FLHB"/>
    <property type="match status" value="1"/>
</dbReference>
<evidence type="ECO:0000313" key="3">
    <source>
        <dbReference type="Proteomes" id="UP000606463"/>
    </source>
</evidence>
<comment type="similarity">
    <text evidence="1">Belongs to the type III secretion exporter family.</text>
</comment>
<dbReference type="PANTHER" id="PTHR30531">
    <property type="entry name" value="FLAGELLAR BIOSYNTHETIC PROTEIN FLHB"/>
    <property type="match status" value="1"/>
</dbReference>
<dbReference type="Gene3D" id="3.40.1690.10">
    <property type="entry name" value="secretion proteins EscU"/>
    <property type="match status" value="1"/>
</dbReference>
<evidence type="ECO:0008006" key="4">
    <source>
        <dbReference type="Google" id="ProtNLM"/>
    </source>
</evidence>
<dbReference type="GO" id="GO:0005886">
    <property type="term" value="C:plasma membrane"/>
    <property type="evidence" value="ECO:0007669"/>
    <property type="project" value="TreeGrafter"/>
</dbReference>
<dbReference type="EMBL" id="DQVE01000035">
    <property type="protein sequence ID" value="HIP98381.1"/>
    <property type="molecule type" value="Genomic_DNA"/>
</dbReference>
<gene>
    <name evidence="2" type="ORF">EYH37_03315</name>
</gene>
<evidence type="ECO:0000256" key="1">
    <source>
        <dbReference type="ARBA" id="ARBA00010690"/>
    </source>
</evidence>
<dbReference type="InterPro" id="IPR029025">
    <property type="entry name" value="T3SS_substrate_exporter_C"/>
</dbReference>
<organism evidence="2 3">
    <name type="scientific">Aquifex aeolicus</name>
    <dbReference type="NCBI Taxonomy" id="63363"/>
    <lineage>
        <taxon>Bacteria</taxon>
        <taxon>Pseudomonadati</taxon>
        <taxon>Aquificota</taxon>
        <taxon>Aquificia</taxon>
        <taxon>Aquificales</taxon>
        <taxon>Aquificaceae</taxon>
        <taxon>Aquifex</taxon>
    </lineage>
</organism>
<protein>
    <recommendedName>
        <fullName evidence="4">Flagellar biosynthesis protein FlhB</fullName>
    </recommendedName>
</protein>
<sequence length="87" mass="9908">MNKRKKAAALSYNQYMDNAPKLVAKGQGLVAEKIIQLAKKHKIPIVEDPLLVDSLIKIDLYEEIPPHLYEAVAKIVGYIIKHEREKD</sequence>
<dbReference type="SUPFAM" id="SSF160544">
    <property type="entry name" value="EscU C-terminal domain-like"/>
    <property type="match status" value="1"/>
</dbReference>
<evidence type="ECO:0000313" key="2">
    <source>
        <dbReference type="EMBL" id="HIP98381.1"/>
    </source>
</evidence>
<dbReference type="AlphaFoldDB" id="A0A9D1CFF5"/>
<dbReference type="Proteomes" id="UP000606463">
    <property type="component" value="Unassembled WGS sequence"/>
</dbReference>
<name>A0A9D1CFF5_AQUAO</name>
<accession>A0A9D1CFF5</accession>
<dbReference type="Pfam" id="PF01312">
    <property type="entry name" value="Bac_export_2"/>
    <property type="match status" value="1"/>
</dbReference>
<dbReference type="GO" id="GO:0009306">
    <property type="term" value="P:protein secretion"/>
    <property type="evidence" value="ECO:0007669"/>
    <property type="project" value="InterPro"/>
</dbReference>
<proteinExistence type="inferred from homology"/>